<gene>
    <name evidence="5" type="ORF">C1949_05615</name>
</gene>
<dbReference type="PANTHER" id="PTHR42756:SF1">
    <property type="entry name" value="TRANSCRIPTIONAL REPRESSOR OF EMRAB OPERON"/>
    <property type="match status" value="1"/>
</dbReference>
<dbReference type="RefSeq" id="WP_104737499.1">
    <property type="nucleotide sequence ID" value="NZ_BMHR01000003.1"/>
</dbReference>
<name>A0A2P4EWQ4_9GAMM</name>
<reference evidence="5 6" key="1">
    <citation type="submission" date="2018-01" db="EMBL/GenBank/DDBJ databases">
        <title>Draft genome of the type strain Pseudomonas oceani DSM 100277 isolated from the deep water in Okinawa trough, northwestern Pacific Ocean.</title>
        <authorList>
            <person name="Gomila M."/>
            <person name="Mulet M."/>
            <person name="Garcia-Valdes E."/>
            <person name="Lalucat J."/>
        </authorList>
    </citation>
    <scope>NUCLEOTIDE SEQUENCE [LARGE SCALE GENOMIC DNA]</scope>
    <source>
        <strain evidence="5 6">DSM 100277</strain>
    </source>
</reference>
<keyword evidence="1" id="KW-0805">Transcription regulation</keyword>
<feature type="domain" description="HTH marR-type" evidence="4">
    <location>
        <begin position="4"/>
        <end position="136"/>
    </location>
</feature>
<keyword evidence="6" id="KW-1185">Reference proteome</keyword>
<organism evidence="5 6">
    <name type="scientific">Halopseudomonas oceani</name>
    <dbReference type="NCBI Taxonomy" id="1708783"/>
    <lineage>
        <taxon>Bacteria</taxon>
        <taxon>Pseudomonadati</taxon>
        <taxon>Pseudomonadota</taxon>
        <taxon>Gammaproteobacteria</taxon>
        <taxon>Pseudomonadales</taxon>
        <taxon>Pseudomonadaceae</taxon>
        <taxon>Halopseudomonas</taxon>
    </lineage>
</organism>
<proteinExistence type="predicted"/>
<comment type="caution">
    <text evidence="5">The sequence shown here is derived from an EMBL/GenBank/DDBJ whole genome shotgun (WGS) entry which is preliminary data.</text>
</comment>
<dbReference type="SUPFAM" id="SSF46785">
    <property type="entry name" value="Winged helix' DNA-binding domain"/>
    <property type="match status" value="1"/>
</dbReference>
<dbReference type="PROSITE" id="PS50995">
    <property type="entry name" value="HTH_MARR_2"/>
    <property type="match status" value="1"/>
</dbReference>
<evidence type="ECO:0000256" key="3">
    <source>
        <dbReference type="ARBA" id="ARBA00023163"/>
    </source>
</evidence>
<evidence type="ECO:0000313" key="5">
    <source>
        <dbReference type="EMBL" id="POB04452.1"/>
    </source>
</evidence>
<evidence type="ECO:0000256" key="2">
    <source>
        <dbReference type="ARBA" id="ARBA00023125"/>
    </source>
</evidence>
<dbReference type="InterPro" id="IPR036390">
    <property type="entry name" value="WH_DNA-bd_sf"/>
</dbReference>
<dbReference type="EMBL" id="PPSK01000004">
    <property type="protein sequence ID" value="POB04452.1"/>
    <property type="molecule type" value="Genomic_DNA"/>
</dbReference>
<dbReference type="Proteomes" id="UP000243451">
    <property type="component" value="Unassembled WGS sequence"/>
</dbReference>
<dbReference type="InterPro" id="IPR036388">
    <property type="entry name" value="WH-like_DNA-bd_sf"/>
</dbReference>
<dbReference type="GO" id="GO:0003677">
    <property type="term" value="F:DNA binding"/>
    <property type="evidence" value="ECO:0007669"/>
    <property type="project" value="UniProtKB-KW"/>
</dbReference>
<dbReference type="OrthoDB" id="32523at2"/>
<dbReference type="PRINTS" id="PR00598">
    <property type="entry name" value="HTHMARR"/>
</dbReference>
<dbReference type="InterPro" id="IPR000835">
    <property type="entry name" value="HTH_MarR-typ"/>
</dbReference>
<accession>A0A2P4EWQ4</accession>
<protein>
    <submittedName>
        <fullName evidence="5">MarR family transcriptional regulator</fullName>
    </submittedName>
</protein>
<dbReference type="Gene3D" id="1.10.10.10">
    <property type="entry name" value="Winged helix-like DNA-binding domain superfamily/Winged helix DNA-binding domain"/>
    <property type="match status" value="1"/>
</dbReference>
<evidence type="ECO:0000313" key="6">
    <source>
        <dbReference type="Proteomes" id="UP000243451"/>
    </source>
</evidence>
<dbReference type="AlphaFoldDB" id="A0A2P4EWQ4"/>
<dbReference type="GO" id="GO:0003700">
    <property type="term" value="F:DNA-binding transcription factor activity"/>
    <property type="evidence" value="ECO:0007669"/>
    <property type="project" value="InterPro"/>
</dbReference>
<keyword evidence="2" id="KW-0238">DNA-binding</keyword>
<dbReference type="Pfam" id="PF01047">
    <property type="entry name" value="MarR"/>
    <property type="match status" value="1"/>
</dbReference>
<sequence>MLAKPRFGFLIADVYRLLRRTFQSERGDHSLTQAQSRVLVYIARSQGIRQVELAEVLEIKPITLTRLLDQLEALGLIERRKSPIDRRAFQLYLRPAAEPYIAMFEQLSESITARVLDGLSDDEIAVLMKALTHIRERLLV</sequence>
<dbReference type="SMART" id="SM00347">
    <property type="entry name" value="HTH_MARR"/>
    <property type="match status" value="1"/>
</dbReference>
<keyword evidence="3" id="KW-0804">Transcription</keyword>
<dbReference type="PANTHER" id="PTHR42756">
    <property type="entry name" value="TRANSCRIPTIONAL REGULATOR, MARR"/>
    <property type="match status" value="1"/>
</dbReference>
<evidence type="ECO:0000256" key="1">
    <source>
        <dbReference type="ARBA" id="ARBA00023015"/>
    </source>
</evidence>
<evidence type="ECO:0000259" key="4">
    <source>
        <dbReference type="PROSITE" id="PS50995"/>
    </source>
</evidence>